<reference evidence="3 4" key="1">
    <citation type="submission" date="2016-10" db="EMBL/GenBank/DDBJ databases">
        <authorList>
            <person name="de Groot N.N."/>
        </authorList>
    </citation>
    <scope>NUCLEOTIDE SEQUENCE [LARGE SCALE GENOMIC DNA]</scope>
    <source>
        <strain evidence="3 4">CGMCC 1.6291</strain>
    </source>
</reference>
<accession>A0A1H8V7A3</accession>
<dbReference type="STRING" id="406100.SAMN04488052_1106"/>
<dbReference type="OrthoDB" id="5290767at2"/>
<feature type="compositionally biased region" description="Basic and acidic residues" evidence="1">
    <location>
        <begin position="154"/>
        <end position="163"/>
    </location>
</feature>
<dbReference type="AlphaFoldDB" id="A0A1H8V7A3"/>
<sequence length="352" mass="38999">MLQLANESPYAASLAPGWALNGAPQWTLTVKATYRFSLTGEVTLHDEQPEVVEGDQYRGKPAESSLEAAWESVPHKAGGEFYLFGTAYPGQPEAAGVHVRVRLDRDATDAREKHLIAVGPSRWERGALGYYRTPLETMKPVPLCYEMAFGGRDPRTGSEERRNPVGRGFNSGQWRLHDTRLPHIERPDRLMSAPRQRMAPIGLGPLAPHWEPRRREAGHVSEARLEAGGCPYGSNTLPTVHNAAPPDQRFDKPFSGGERLTLEGLFPGHGDPVQVTLPPLQPVAWLHETHRMPLRGACDTLIVDSDAMLFHLLYRCAIPWEIDAKRRGYVVLPPVPDTPETTPAESDQEVPA</sequence>
<name>A0A1H8V7A3_9GAMM</name>
<organism evidence="3 4">
    <name type="scientific">Aquisalimonas asiatica</name>
    <dbReference type="NCBI Taxonomy" id="406100"/>
    <lineage>
        <taxon>Bacteria</taxon>
        <taxon>Pseudomonadati</taxon>
        <taxon>Pseudomonadota</taxon>
        <taxon>Gammaproteobacteria</taxon>
        <taxon>Chromatiales</taxon>
        <taxon>Ectothiorhodospiraceae</taxon>
        <taxon>Aquisalimonas</taxon>
    </lineage>
</organism>
<evidence type="ECO:0000313" key="3">
    <source>
        <dbReference type="EMBL" id="SEP10678.1"/>
    </source>
</evidence>
<dbReference type="InterPro" id="IPR018683">
    <property type="entry name" value="DUF2169"/>
</dbReference>
<gene>
    <name evidence="3" type="ORF">SAMN04488052_1106</name>
</gene>
<dbReference type="Proteomes" id="UP000199657">
    <property type="component" value="Unassembled WGS sequence"/>
</dbReference>
<dbReference type="RefSeq" id="WP_091645631.1">
    <property type="nucleotide sequence ID" value="NZ_FOEG01000010.1"/>
</dbReference>
<dbReference type="EMBL" id="FOEG01000010">
    <property type="protein sequence ID" value="SEP10678.1"/>
    <property type="molecule type" value="Genomic_DNA"/>
</dbReference>
<evidence type="ECO:0000313" key="4">
    <source>
        <dbReference type="Proteomes" id="UP000199657"/>
    </source>
</evidence>
<dbReference type="Pfam" id="PF09937">
    <property type="entry name" value="DUF2169"/>
    <property type="match status" value="1"/>
</dbReference>
<keyword evidence="4" id="KW-1185">Reference proteome</keyword>
<evidence type="ECO:0000259" key="2">
    <source>
        <dbReference type="Pfam" id="PF09937"/>
    </source>
</evidence>
<feature type="region of interest" description="Disordered" evidence="1">
    <location>
        <begin position="154"/>
        <end position="173"/>
    </location>
</feature>
<feature type="domain" description="DUF2169" evidence="2">
    <location>
        <begin position="22"/>
        <end position="315"/>
    </location>
</feature>
<proteinExistence type="predicted"/>
<protein>
    <recommendedName>
        <fullName evidence="2">DUF2169 domain-containing protein</fullName>
    </recommendedName>
</protein>
<evidence type="ECO:0000256" key="1">
    <source>
        <dbReference type="SAM" id="MobiDB-lite"/>
    </source>
</evidence>